<dbReference type="AlphaFoldDB" id="A0A5J4PPL7"/>
<sequence length="78" mass="8753">MKLTIGKGTKPKGTISGLSMTEVDVILNIVDVADRRCFKVSDKDDDRWYSNEDFILVPDDTQRKALAKLGNEIRKIIG</sequence>
<accession>A0A5J4PPL7</accession>
<reference evidence="1" key="1">
    <citation type="submission" date="2019-03" db="EMBL/GenBank/DDBJ databases">
        <title>Single cell metagenomics reveals metabolic interactions within the superorganism composed of flagellate Streblomastix strix and complex community of Bacteroidetes bacteria on its surface.</title>
        <authorList>
            <person name="Treitli S.C."/>
            <person name="Kolisko M."/>
            <person name="Husnik F."/>
            <person name="Keeling P."/>
            <person name="Hampl V."/>
        </authorList>
    </citation>
    <scope>NUCLEOTIDE SEQUENCE</scope>
    <source>
        <strain evidence="1">STM</strain>
    </source>
</reference>
<protein>
    <submittedName>
        <fullName evidence="1">Uncharacterized protein</fullName>
    </submittedName>
</protein>
<evidence type="ECO:0000313" key="1">
    <source>
        <dbReference type="EMBL" id="KAA6310504.1"/>
    </source>
</evidence>
<gene>
    <name evidence="1" type="ORF">EZS27_038200</name>
</gene>
<proteinExistence type="predicted"/>
<organism evidence="1">
    <name type="scientific">termite gut metagenome</name>
    <dbReference type="NCBI Taxonomy" id="433724"/>
    <lineage>
        <taxon>unclassified sequences</taxon>
        <taxon>metagenomes</taxon>
        <taxon>organismal metagenomes</taxon>
    </lineage>
</organism>
<comment type="caution">
    <text evidence="1">The sequence shown here is derived from an EMBL/GenBank/DDBJ whole genome shotgun (WGS) entry which is preliminary data.</text>
</comment>
<name>A0A5J4PPL7_9ZZZZ</name>
<dbReference type="EMBL" id="SNRY01007394">
    <property type="protein sequence ID" value="KAA6310504.1"/>
    <property type="molecule type" value="Genomic_DNA"/>
</dbReference>